<evidence type="ECO:0000256" key="4">
    <source>
        <dbReference type="ARBA" id="ARBA00022475"/>
    </source>
</evidence>
<comment type="similarity">
    <text evidence="12">Belongs to the cytochrome b561 family.</text>
</comment>
<evidence type="ECO:0000256" key="13">
    <source>
        <dbReference type="SAM" id="Phobius"/>
    </source>
</evidence>
<evidence type="ECO:0000256" key="12">
    <source>
        <dbReference type="ARBA" id="ARBA00037975"/>
    </source>
</evidence>
<feature type="transmembrane region" description="Helical" evidence="13">
    <location>
        <begin position="7"/>
        <end position="24"/>
    </location>
</feature>
<dbReference type="Gene3D" id="2.40.128.110">
    <property type="entry name" value="Lipid/polyisoprenoid-binding, YceI-like"/>
    <property type="match status" value="1"/>
</dbReference>
<evidence type="ECO:0000313" key="15">
    <source>
        <dbReference type="EMBL" id="MFC6036704.1"/>
    </source>
</evidence>
<dbReference type="InterPro" id="IPR052168">
    <property type="entry name" value="Cytochrome_b561_oxidase"/>
</dbReference>
<accession>A0ABW1KXS0</accession>
<evidence type="ECO:0000256" key="6">
    <source>
        <dbReference type="ARBA" id="ARBA00022692"/>
    </source>
</evidence>
<keyword evidence="4" id="KW-1003">Cell membrane</keyword>
<dbReference type="InterPro" id="IPR011577">
    <property type="entry name" value="Cyt_b561_bac/Ni-Hgenase"/>
</dbReference>
<comment type="subcellular location">
    <subcellularLocation>
        <location evidence="2">Cell membrane</location>
        <topology evidence="2">Multi-pass membrane protein</topology>
    </subcellularLocation>
</comment>
<protein>
    <submittedName>
        <fullName evidence="15">Cytochrome b/b6 domain-containing protein</fullName>
    </submittedName>
</protein>
<evidence type="ECO:0000256" key="2">
    <source>
        <dbReference type="ARBA" id="ARBA00004651"/>
    </source>
</evidence>
<evidence type="ECO:0000256" key="11">
    <source>
        <dbReference type="ARBA" id="ARBA00023136"/>
    </source>
</evidence>
<dbReference type="PANTHER" id="PTHR30529:SF6">
    <property type="entry name" value="BLL0291 PROTEIN"/>
    <property type="match status" value="1"/>
</dbReference>
<keyword evidence="7" id="KW-0479">Metal-binding</keyword>
<keyword evidence="8" id="KW-0249">Electron transport</keyword>
<evidence type="ECO:0000313" key="16">
    <source>
        <dbReference type="Proteomes" id="UP001596116"/>
    </source>
</evidence>
<evidence type="ECO:0000256" key="7">
    <source>
        <dbReference type="ARBA" id="ARBA00022723"/>
    </source>
</evidence>
<dbReference type="SUPFAM" id="SSF81342">
    <property type="entry name" value="Transmembrane di-heme cytochromes"/>
    <property type="match status" value="1"/>
</dbReference>
<organism evidence="15 16">
    <name type="scientific">Hyphococcus aureus</name>
    <dbReference type="NCBI Taxonomy" id="2666033"/>
    <lineage>
        <taxon>Bacteria</taxon>
        <taxon>Pseudomonadati</taxon>
        <taxon>Pseudomonadota</taxon>
        <taxon>Alphaproteobacteria</taxon>
        <taxon>Parvularculales</taxon>
        <taxon>Parvularculaceae</taxon>
        <taxon>Hyphococcus</taxon>
    </lineage>
</organism>
<keyword evidence="16" id="KW-1185">Reference proteome</keyword>
<keyword evidence="11 13" id="KW-0472">Membrane</keyword>
<dbReference type="PANTHER" id="PTHR30529">
    <property type="entry name" value="CYTOCHROME B561"/>
    <property type="match status" value="1"/>
</dbReference>
<feature type="transmembrane region" description="Helical" evidence="13">
    <location>
        <begin position="44"/>
        <end position="62"/>
    </location>
</feature>
<name>A0ABW1KXS0_9PROT</name>
<evidence type="ECO:0000256" key="5">
    <source>
        <dbReference type="ARBA" id="ARBA00022617"/>
    </source>
</evidence>
<keyword evidence="3" id="KW-0813">Transport</keyword>
<keyword evidence="6 13" id="KW-0812">Transmembrane</keyword>
<dbReference type="InterPro" id="IPR036761">
    <property type="entry name" value="TTHA0802/YceI-like_sf"/>
</dbReference>
<dbReference type="SMART" id="SM00867">
    <property type="entry name" value="YceI"/>
    <property type="match status" value="1"/>
</dbReference>
<evidence type="ECO:0000256" key="10">
    <source>
        <dbReference type="ARBA" id="ARBA00023004"/>
    </source>
</evidence>
<evidence type="ECO:0000256" key="3">
    <source>
        <dbReference type="ARBA" id="ARBA00022448"/>
    </source>
</evidence>
<reference evidence="15 16" key="1">
    <citation type="submission" date="2024-09" db="EMBL/GenBank/DDBJ databases">
        <authorList>
            <person name="Zhang Z.-H."/>
        </authorList>
    </citation>
    <scope>NUCLEOTIDE SEQUENCE [LARGE SCALE GENOMIC DNA]</scope>
    <source>
        <strain evidence="15 16">HHTR114</strain>
    </source>
</reference>
<keyword evidence="5" id="KW-0349">Heme</keyword>
<feature type="transmembrane region" description="Helical" evidence="13">
    <location>
        <begin position="147"/>
        <end position="164"/>
    </location>
</feature>
<dbReference type="SUPFAM" id="SSF101874">
    <property type="entry name" value="YceI-like"/>
    <property type="match status" value="1"/>
</dbReference>
<evidence type="ECO:0000259" key="14">
    <source>
        <dbReference type="SMART" id="SM00867"/>
    </source>
</evidence>
<dbReference type="EMBL" id="JBHPON010000002">
    <property type="protein sequence ID" value="MFC6036704.1"/>
    <property type="molecule type" value="Genomic_DNA"/>
</dbReference>
<gene>
    <name evidence="15" type="ORF">ACFMB1_14190</name>
</gene>
<evidence type="ECO:0000256" key="1">
    <source>
        <dbReference type="ARBA" id="ARBA00001970"/>
    </source>
</evidence>
<comment type="cofactor">
    <cofactor evidence="1">
        <name>heme b</name>
        <dbReference type="ChEBI" id="CHEBI:60344"/>
    </cofactor>
</comment>
<evidence type="ECO:0000256" key="9">
    <source>
        <dbReference type="ARBA" id="ARBA00022989"/>
    </source>
</evidence>
<feature type="domain" description="Lipid/polyisoprenoid-binding YceI-like" evidence="14">
    <location>
        <begin position="228"/>
        <end position="389"/>
    </location>
</feature>
<proteinExistence type="inferred from homology"/>
<dbReference type="Gene3D" id="1.20.950.20">
    <property type="entry name" value="Transmembrane di-heme cytochromes, Chain C"/>
    <property type="match status" value="1"/>
</dbReference>
<comment type="caution">
    <text evidence="15">The sequence shown here is derived from an EMBL/GenBank/DDBJ whole genome shotgun (WGS) entry which is preliminary data.</text>
</comment>
<dbReference type="InterPro" id="IPR016174">
    <property type="entry name" value="Di-haem_cyt_TM"/>
</dbReference>
<dbReference type="Pfam" id="PF04264">
    <property type="entry name" value="YceI"/>
    <property type="match status" value="1"/>
</dbReference>
<dbReference type="Pfam" id="PF01292">
    <property type="entry name" value="Ni_hydr_CYTB"/>
    <property type="match status" value="1"/>
</dbReference>
<keyword evidence="10" id="KW-0408">Iron</keyword>
<dbReference type="Proteomes" id="UP001596116">
    <property type="component" value="Unassembled WGS sequence"/>
</dbReference>
<sequence>MRYSPVAAILHWTIAALIIGQIIGGKYMHGLANSSPVKFDLYQLHKSFGLTILVLSLLRLGWRFTHKTPALPAAMPDWQKLAARGTHWLFYALMILTPLAGWAIVSVSPTDIPTKWFGFIPVPHLPFFGGVTDREAVEHIMEERHELLAYAILALLALHVGAALKHAFIDKDGVFASMAPERRSTWFGLAGVFVILGAASLFYLSTSGAPPAQASASHSHTHGAGGGNWIVDYDISKLVFVGSENGNEFKGSFGNFQADIEFDPADPGDAEIRVIVSTASASTGDSLRDSNLPGSEWLDVKNHPQATFETSSVRALGNGEYVADGTLIIKDIERPVTLNFTLDFKEDKARAIGGADLTRTDFGLGENASWLDEEGVALAARVEFEIHAKRKD</sequence>
<feature type="transmembrane region" description="Helical" evidence="13">
    <location>
        <begin position="185"/>
        <end position="204"/>
    </location>
</feature>
<dbReference type="RefSeq" id="WP_379882905.1">
    <property type="nucleotide sequence ID" value="NZ_JBHPON010000002.1"/>
</dbReference>
<evidence type="ECO:0000256" key="8">
    <source>
        <dbReference type="ARBA" id="ARBA00022982"/>
    </source>
</evidence>
<keyword evidence="9 13" id="KW-1133">Transmembrane helix</keyword>
<feature type="transmembrane region" description="Helical" evidence="13">
    <location>
        <begin position="88"/>
        <end position="107"/>
    </location>
</feature>
<dbReference type="InterPro" id="IPR007372">
    <property type="entry name" value="Lipid/polyisoprenoid-bd_YceI"/>
</dbReference>